<evidence type="ECO:0000313" key="2">
    <source>
        <dbReference type="Proteomes" id="UP000824881"/>
    </source>
</evidence>
<accession>A0ACB7JBM5</accession>
<reference evidence="1 2" key="1">
    <citation type="journal article" date="2021" name="Appl. Environ. Microbiol.">
        <title>Genetic linkage and physical mapping for an oyster mushroom Pleurotus cornucopiae and QTL analysis for the trait cap color.</title>
        <authorList>
            <person name="Zhang Y."/>
            <person name="Gao W."/>
            <person name="Sonnenberg A."/>
            <person name="Chen Q."/>
            <person name="Zhang J."/>
            <person name="Huang C."/>
        </authorList>
    </citation>
    <scope>NUCLEOTIDE SEQUENCE [LARGE SCALE GENOMIC DNA]</scope>
    <source>
        <strain evidence="1">CCMSSC00406</strain>
    </source>
</reference>
<name>A0ACB7JBM5_PLECO</name>
<gene>
    <name evidence="1" type="ORF">CCMSSC00406_0003514</name>
</gene>
<protein>
    <submittedName>
        <fullName evidence="1">Uncharacterized protein</fullName>
    </submittedName>
</protein>
<dbReference type="Proteomes" id="UP000824881">
    <property type="component" value="Unassembled WGS sequence"/>
</dbReference>
<dbReference type="EMBL" id="WQMT02000002">
    <property type="protein sequence ID" value="KAG9226813.1"/>
    <property type="molecule type" value="Genomic_DNA"/>
</dbReference>
<comment type="caution">
    <text evidence="1">The sequence shown here is derived from an EMBL/GenBank/DDBJ whole genome shotgun (WGS) entry which is preliminary data.</text>
</comment>
<evidence type="ECO:0000313" key="1">
    <source>
        <dbReference type="EMBL" id="KAG9226813.1"/>
    </source>
</evidence>
<keyword evidence="2" id="KW-1185">Reference proteome</keyword>
<proteinExistence type="predicted"/>
<organism evidence="1 2">
    <name type="scientific">Pleurotus cornucopiae</name>
    <name type="common">Cornucopia mushroom</name>
    <dbReference type="NCBI Taxonomy" id="5321"/>
    <lineage>
        <taxon>Eukaryota</taxon>
        <taxon>Fungi</taxon>
        <taxon>Dikarya</taxon>
        <taxon>Basidiomycota</taxon>
        <taxon>Agaricomycotina</taxon>
        <taxon>Agaricomycetes</taxon>
        <taxon>Agaricomycetidae</taxon>
        <taxon>Agaricales</taxon>
        <taxon>Pleurotineae</taxon>
        <taxon>Pleurotaceae</taxon>
        <taxon>Pleurotus</taxon>
    </lineage>
</organism>
<sequence>MASSVSLKIEFGGGLELLFANQRSHKLTLPKFVPISNSTSLSSISSPNLNDTDTESATSDDAAIPDGLKRVDVTYLLHHLRDHLLKERPELFMDKETVRPGILVLINDTDWELEGEGEYELKSGDELRHNLAEQWGCKLAAVALAAMRQPLHKGTQRQLTFLQTITMSPQTPTSIQVPPTLGGYHLYQLLESNAPTHIFLATDCETGIDVALKVEHHPKATLRSAIQYEQKIYSHLPAKSEGIPELFSGGSLGGWEYIGVELLGPSVATLLAESGRSCLDLHSVCCIGMQLIDRLALLHDHGILHRDIKPENCAIGLMPGTEQTIYLTNFGCGKSTRRPLRFMNDGDLPMSFFTSKRVHCEGAAYTYRDDFEALALTLIHLIKPYGLPWARRGMPQQEDRLGQQLLSTAKVNTAVEGLCSNIPSIFKDFLLYCRSMKVNEYPDYQQWRDRLLELIVEKGYEPTSPFYWPPLSLPSSPCASRHHSPVSPQETCHLSLSPILLCLPALPTHSPQDDVHELLLRGHATKATLFKTLRFDIMPFANSNRKLADAVLQFCDVLQFHRNGSYITKDGFEFLNQLINKLSGGPEGVWHFDKEEGVVAAKLAELEDLRAEVRAARNKRQLAKMVIRFGEAHRGKHDKKATKTFDALDGHSFSQQTSDHVHATASRYMSMRPEGRRSVLQSPSSARSSHLPQPSHVCKNVLAIRIPPSISVLEYAPQNRSKPPSRITSTYDESKQHGAPTYHWAPVPTSASQSAQHRASARSISKTSSPTHWEITSDTASVLDRAFHEPKESVSYQENKPHVRTSGKSPRFPSRWWKYRQWLREPMAEFAGTMILVIFGNSVDCQVVLSTNPGVAASPKGDYLSLTFGWAVGTAMGVYVSGGISGGHINPAVTLALATWRGFPWKKVPVYIFAQLMGGVVGAAITYANYFHAIDIFEGGPGIRTIKTASLFSTYAADYMTNVSAFFDEFLGTAVLMLVVLAMTDKQNTPPPPGLAPLVLFMLVLGIGVALGVQTGYAINPARDLGPRILTSMVGYGKAVYTFRNQYWLWCPVLGPFIGAQIAAFFYDLFLFNGEEGLFNRKQEKHHEIDEEPNEMA</sequence>